<dbReference type="Proteomes" id="UP001497512">
    <property type="component" value="Chromosome 18"/>
</dbReference>
<evidence type="ECO:0000256" key="1">
    <source>
        <dbReference type="SAM" id="MobiDB-lite"/>
    </source>
</evidence>
<protein>
    <submittedName>
        <fullName evidence="2">Uncharacterized protein</fullName>
    </submittedName>
</protein>
<keyword evidence="3" id="KW-1185">Reference proteome</keyword>
<evidence type="ECO:0000313" key="2">
    <source>
        <dbReference type="EMBL" id="CAK9210582.1"/>
    </source>
</evidence>
<reference evidence="2" key="1">
    <citation type="submission" date="2024-02" db="EMBL/GenBank/DDBJ databases">
        <authorList>
            <consortium name="ELIXIR-Norway"/>
            <consortium name="Elixir Norway"/>
        </authorList>
    </citation>
    <scope>NUCLEOTIDE SEQUENCE</scope>
</reference>
<sequence length="109" mass="11855">MDECHQVADRIREAGRCDRQEIGKLGSSKRISNDAPAYPISRSNDIPSSRSRSALPEQDPDSISLKASIPPPGGTHTGDKNSTDRTPAPSVTLEEQTKQSKRRGEVQSN</sequence>
<proteinExistence type="predicted"/>
<feature type="region of interest" description="Disordered" evidence="1">
    <location>
        <begin position="23"/>
        <end position="109"/>
    </location>
</feature>
<name>A0ABP0U525_9BRYO</name>
<feature type="compositionally biased region" description="Polar residues" evidence="1">
    <location>
        <begin position="41"/>
        <end position="52"/>
    </location>
</feature>
<organism evidence="2 3">
    <name type="scientific">Sphagnum troendelagicum</name>
    <dbReference type="NCBI Taxonomy" id="128251"/>
    <lineage>
        <taxon>Eukaryota</taxon>
        <taxon>Viridiplantae</taxon>
        <taxon>Streptophyta</taxon>
        <taxon>Embryophyta</taxon>
        <taxon>Bryophyta</taxon>
        <taxon>Sphagnophytina</taxon>
        <taxon>Sphagnopsida</taxon>
        <taxon>Sphagnales</taxon>
        <taxon>Sphagnaceae</taxon>
        <taxon>Sphagnum</taxon>
    </lineage>
</organism>
<gene>
    <name evidence="2" type="ORF">CSSPTR1EN2_LOCUS10232</name>
</gene>
<feature type="compositionally biased region" description="Basic and acidic residues" evidence="1">
    <location>
        <begin position="95"/>
        <end position="109"/>
    </location>
</feature>
<accession>A0ABP0U525</accession>
<evidence type="ECO:0000313" key="3">
    <source>
        <dbReference type="Proteomes" id="UP001497512"/>
    </source>
</evidence>
<dbReference type="EMBL" id="OZ019910">
    <property type="protein sequence ID" value="CAK9210582.1"/>
    <property type="molecule type" value="Genomic_DNA"/>
</dbReference>